<proteinExistence type="predicted"/>
<organism evidence="1">
    <name type="scientific">marine sediment metagenome</name>
    <dbReference type="NCBI Taxonomy" id="412755"/>
    <lineage>
        <taxon>unclassified sequences</taxon>
        <taxon>metagenomes</taxon>
        <taxon>ecological metagenomes</taxon>
    </lineage>
</organism>
<protein>
    <submittedName>
        <fullName evidence="1">Uncharacterized protein</fullName>
    </submittedName>
</protein>
<sequence>IGLIIFIIALSLLTIGLINSDYLRINYLYEQMNFFT</sequence>
<dbReference type="EMBL" id="BARW01009458">
    <property type="protein sequence ID" value="GAI80704.1"/>
    <property type="molecule type" value="Genomic_DNA"/>
</dbReference>
<comment type="caution">
    <text evidence="1">The sequence shown here is derived from an EMBL/GenBank/DDBJ whole genome shotgun (WGS) entry which is preliminary data.</text>
</comment>
<reference evidence="1" key="1">
    <citation type="journal article" date="2014" name="Front. Microbiol.">
        <title>High frequency of phylogenetically diverse reductive dehalogenase-homologous genes in deep subseafloor sedimentary metagenomes.</title>
        <authorList>
            <person name="Kawai M."/>
            <person name="Futagami T."/>
            <person name="Toyoda A."/>
            <person name="Takaki Y."/>
            <person name="Nishi S."/>
            <person name="Hori S."/>
            <person name="Arai W."/>
            <person name="Tsubouchi T."/>
            <person name="Morono Y."/>
            <person name="Uchiyama I."/>
            <person name="Ito T."/>
            <person name="Fujiyama A."/>
            <person name="Inagaki F."/>
            <person name="Takami H."/>
        </authorList>
    </citation>
    <scope>NUCLEOTIDE SEQUENCE</scope>
    <source>
        <strain evidence="1">Expedition CK06-06</strain>
    </source>
</reference>
<name>X1TKX7_9ZZZZ</name>
<accession>X1TKX7</accession>
<dbReference type="AlphaFoldDB" id="X1TKX7"/>
<feature type="non-terminal residue" evidence="1">
    <location>
        <position position="1"/>
    </location>
</feature>
<gene>
    <name evidence="1" type="ORF">S12H4_19014</name>
</gene>
<evidence type="ECO:0000313" key="1">
    <source>
        <dbReference type="EMBL" id="GAI80704.1"/>
    </source>
</evidence>